<dbReference type="AlphaFoldDB" id="A0A1F7YWW7"/>
<dbReference type="Gene3D" id="1.25.40.10">
    <property type="entry name" value="Tetratricopeptide repeat domain"/>
    <property type="match status" value="1"/>
</dbReference>
<reference evidence="2 3" key="1">
    <citation type="journal article" date="2016" name="Nat. Commun.">
        <title>Thousands of microbial genomes shed light on interconnected biogeochemical processes in an aquifer system.</title>
        <authorList>
            <person name="Anantharaman K."/>
            <person name="Brown C.T."/>
            <person name="Hug L.A."/>
            <person name="Sharon I."/>
            <person name="Castelle C.J."/>
            <person name="Probst A.J."/>
            <person name="Thomas B.C."/>
            <person name="Singh A."/>
            <person name="Wilkins M.J."/>
            <person name="Karaoz U."/>
            <person name="Brodie E.L."/>
            <person name="Williams K.H."/>
            <person name="Hubbard S.S."/>
            <person name="Banfield J.F."/>
        </authorList>
    </citation>
    <scope>NUCLEOTIDE SEQUENCE [LARGE SCALE GENOMIC DNA]</scope>
</reference>
<proteinExistence type="predicted"/>
<name>A0A1F7YWW7_9BACT</name>
<dbReference type="InterPro" id="IPR011990">
    <property type="entry name" value="TPR-like_helical_dom_sf"/>
</dbReference>
<dbReference type="PROSITE" id="PS50005">
    <property type="entry name" value="TPR"/>
    <property type="match status" value="1"/>
</dbReference>
<dbReference type="InterPro" id="IPR019734">
    <property type="entry name" value="TPR_rpt"/>
</dbReference>
<evidence type="ECO:0000313" key="2">
    <source>
        <dbReference type="EMBL" id="OGM31198.1"/>
    </source>
</evidence>
<accession>A0A1F7YWW7</accession>
<gene>
    <name evidence="2" type="ORF">A2803_01850</name>
</gene>
<organism evidence="2 3">
    <name type="scientific">Candidatus Woesebacteria bacterium RIFCSPHIGHO2_01_FULL_44_21</name>
    <dbReference type="NCBI Taxonomy" id="1802503"/>
    <lineage>
        <taxon>Bacteria</taxon>
        <taxon>Candidatus Woeseibacteriota</taxon>
    </lineage>
</organism>
<dbReference type="Proteomes" id="UP000178870">
    <property type="component" value="Unassembled WGS sequence"/>
</dbReference>
<dbReference type="SUPFAM" id="SSF48452">
    <property type="entry name" value="TPR-like"/>
    <property type="match status" value="1"/>
</dbReference>
<sequence>MYDTLARRAILAALSQDWQNALQVNLTILSEDPEDVDALNRTARAYLQLGDFENAVLFSKRVLSKDPLNSIADKCLARCSLLHTDGVFLGKNTQTTDAFLEIPGKTKIVSLVNICESVILARLDAGDNVQLVPKVRKVAVTTYDELYIGRLPDDLATRVIYFIKNGNEYETYIKSIAESEVKVFIKETKRAETLDDIPSFPTRR</sequence>
<feature type="repeat" description="TPR" evidence="1">
    <location>
        <begin position="36"/>
        <end position="69"/>
    </location>
</feature>
<protein>
    <submittedName>
        <fullName evidence="2">Uncharacterized protein</fullName>
    </submittedName>
</protein>
<evidence type="ECO:0000256" key="1">
    <source>
        <dbReference type="PROSITE-ProRule" id="PRU00339"/>
    </source>
</evidence>
<evidence type="ECO:0000313" key="3">
    <source>
        <dbReference type="Proteomes" id="UP000178870"/>
    </source>
</evidence>
<keyword evidence="1" id="KW-0802">TPR repeat</keyword>
<dbReference type="EMBL" id="MGGP01000029">
    <property type="protein sequence ID" value="OGM31198.1"/>
    <property type="molecule type" value="Genomic_DNA"/>
</dbReference>
<comment type="caution">
    <text evidence="2">The sequence shown here is derived from an EMBL/GenBank/DDBJ whole genome shotgun (WGS) entry which is preliminary data.</text>
</comment>